<dbReference type="Gene3D" id="3.40.50.150">
    <property type="entry name" value="Vaccinia Virus protein VP39"/>
    <property type="match status" value="1"/>
</dbReference>
<keyword evidence="4" id="KW-0808">Transferase</keyword>
<evidence type="ECO:0000313" key="7">
    <source>
        <dbReference type="EMBL" id="GLR70802.1"/>
    </source>
</evidence>
<dbReference type="EMBL" id="BSOT01000005">
    <property type="protein sequence ID" value="GLR70802.1"/>
    <property type="molecule type" value="Genomic_DNA"/>
</dbReference>
<dbReference type="EC" id="2.1.1.80" evidence="2"/>
<dbReference type="InterPro" id="IPR036804">
    <property type="entry name" value="CheR_N_sf"/>
</dbReference>
<dbReference type="PANTHER" id="PTHR24422">
    <property type="entry name" value="CHEMOTAXIS PROTEIN METHYLTRANSFERASE"/>
    <property type="match status" value="1"/>
</dbReference>
<dbReference type="GO" id="GO:0032259">
    <property type="term" value="P:methylation"/>
    <property type="evidence" value="ECO:0007669"/>
    <property type="project" value="UniProtKB-KW"/>
</dbReference>
<sequence length="275" mass="31448">MRNELTQQAYDDFAIFLKARVGITLGCNKQYLAKSRLSIAMRDFGFDDVNQFIEAVLRGRDNKMIVHALESMTTNETFWFRDVYPFDNLRNIILPELAKRQRKVRIWSAACSHGQEAYSIAMMMLEYNRLSRGNSFSHCEVIASDVSEPVLASASAGCYDELSVSRGLSQEMKQRYFIHDSDKTWSVKPEVKRLVSFTKQNLLESYSSHGTFDVVFCRNVLIYFDDKDKANILQKISAQLPKDGIVILGAAESIPSTQSNFKMVKLPQGLYYVKQ</sequence>
<dbReference type="GO" id="GO:0008983">
    <property type="term" value="F:protein-glutamate O-methyltransferase activity"/>
    <property type="evidence" value="ECO:0007669"/>
    <property type="project" value="UniProtKB-EC"/>
</dbReference>
<dbReference type="AlphaFoldDB" id="A0AA37WIE1"/>
<dbReference type="RefSeq" id="WP_284217081.1">
    <property type="nucleotide sequence ID" value="NZ_BSOT01000005.1"/>
</dbReference>
<dbReference type="InterPro" id="IPR022641">
    <property type="entry name" value="CheR_N"/>
</dbReference>
<dbReference type="SMART" id="SM00138">
    <property type="entry name" value="MeTrc"/>
    <property type="match status" value="1"/>
</dbReference>
<keyword evidence="3" id="KW-0489">Methyltransferase</keyword>
<comment type="catalytic activity">
    <reaction evidence="1">
        <text>L-glutamyl-[protein] + S-adenosyl-L-methionine = [protein]-L-glutamate 5-O-methyl ester + S-adenosyl-L-homocysteine</text>
        <dbReference type="Rhea" id="RHEA:24452"/>
        <dbReference type="Rhea" id="RHEA-COMP:10208"/>
        <dbReference type="Rhea" id="RHEA-COMP:10311"/>
        <dbReference type="ChEBI" id="CHEBI:29973"/>
        <dbReference type="ChEBI" id="CHEBI:57856"/>
        <dbReference type="ChEBI" id="CHEBI:59789"/>
        <dbReference type="ChEBI" id="CHEBI:82795"/>
        <dbReference type="EC" id="2.1.1.80"/>
    </reaction>
</comment>
<dbReference type="PRINTS" id="PR00996">
    <property type="entry name" value="CHERMTFRASE"/>
</dbReference>
<dbReference type="SUPFAM" id="SSF53335">
    <property type="entry name" value="S-adenosyl-L-methionine-dependent methyltransferases"/>
    <property type="match status" value="1"/>
</dbReference>
<keyword evidence="5" id="KW-0949">S-adenosyl-L-methionine</keyword>
<evidence type="ECO:0000313" key="8">
    <source>
        <dbReference type="Proteomes" id="UP001156601"/>
    </source>
</evidence>
<evidence type="ECO:0000256" key="5">
    <source>
        <dbReference type="ARBA" id="ARBA00022691"/>
    </source>
</evidence>
<dbReference type="InterPro" id="IPR029063">
    <property type="entry name" value="SAM-dependent_MTases_sf"/>
</dbReference>
<organism evidence="7 8">
    <name type="scientific">Agaribacter marinus</name>
    <dbReference type="NCBI Taxonomy" id="1431249"/>
    <lineage>
        <taxon>Bacteria</taxon>
        <taxon>Pseudomonadati</taxon>
        <taxon>Pseudomonadota</taxon>
        <taxon>Gammaproteobacteria</taxon>
        <taxon>Alteromonadales</taxon>
        <taxon>Alteromonadaceae</taxon>
        <taxon>Agaribacter</taxon>
    </lineage>
</organism>
<dbReference type="Pfam" id="PF01739">
    <property type="entry name" value="CheR"/>
    <property type="match status" value="1"/>
</dbReference>
<protein>
    <recommendedName>
        <fullName evidence="2">protein-glutamate O-methyltransferase</fullName>
        <ecNumber evidence="2">2.1.1.80</ecNumber>
    </recommendedName>
</protein>
<keyword evidence="8" id="KW-1185">Reference proteome</keyword>
<evidence type="ECO:0000256" key="2">
    <source>
        <dbReference type="ARBA" id="ARBA00012534"/>
    </source>
</evidence>
<dbReference type="InterPro" id="IPR050903">
    <property type="entry name" value="Bact_Chemotaxis_MeTrfase"/>
</dbReference>
<gene>
    <name evidence="7" type="primary">cheR_1</name>
    <name evidence="7" type="ORF">GCM10007852_17100</name>
</gene>
<evidence type="ECO:0000259" key="6">
    <source>
        <dbReference type="PROSITE" id="PS50123"/>
    </source>
</evidence>
<dbReference type="InterPro" id="IPR000780">
    <property type="entry name" value="CheR_MeTrfase"/>
</dbReference>
<dbReference type="PROSITE" id="PS50123">
    <property type="entry name" value="CHER"/>
    <property type="match status" value="1"/>
</dbReference>
<dbReference type="InterPro" id="IPR022642">
    <property type="entry name" value="CheR_C"/>
</dbReference>
<comment type="caution">
    <text evidence="7">The sequence shown here is derived from an EMBL/GenBank/DDBJ whole genome shotgun (WGS) entry which is preliminary data.</text>
</comment>
<dbReference type="PANTHER" id="PTHR24422:SF21">
    <property type="entry name" value="CHEMOTAXIS PROTEIN METHYLTRANSFERASE 1"/>
    <property type="match status" value="1"/>
</dbReference>
<feature type="domain" description="CheR-type methyltransferase" evidence="6">
    <location>
        <begin position="1"/>
        <end position="275"/>
    </location>
</feature>
<evidence type="ECO:0000256" key="3">
    <source>
        <dbReference type="ARBA" id="ARBA00022603"/>
    </source>
</evidence>
<dbReference type="Gene3D" id="1.10.155.10">
    <property type="entry name" value="Chemotaxis receptor methyltransferase CheR, N-terminal domain"/>
    <property type="match status" value="1"/>
</dbReference>
<evidence type="ECO:0000256" key="4">
    <source>
        <dbReference type="ARBA" id="ARBA00022679"/>
    </source>
</evidence>
<dbReference type="Pfam" id="PF03705">
    <property type="entry name" value="CheR_N"/>
    <property type="match status" value="1"/>
</dbReference>
<accession>A0AA37WIE1</accession>
<name>A0AA37WIE1_9ALTE</name>
<reference evidence="7" key="1">
    <citation type="journal article" date="2014" name="Int. J. Syst. Evol. Microbiol.">
        <title>Complete genome sequence of Corynebacterium casei LMG S-19264T (=DSM 44701T), isolated from a smear-ripened cheese.</title>
        <authorList>
            <consortium name="US DOE Joint Genome Institute (JGI-PGF)"/>
            <person name="Walter F."/>
            <person name="Albersmeier A."/>
            <person name="Kalinowski J."/>
            <person name="Ruckert C."/>
        </authorList>
    </citation>
    <scope>NUCLEOTIDE SEQUENCE</scope>
    <source>
        <strain evidence="7">NBRC 110023</strain>
    </source>
</reference>
<evidence type="ECO:0000256" key="1">
    <source>
        <dbReference type="ARBA" id="ARBA00001541"/>
    </source>
</evidence>
<proteinExistence type="predicted"/>
<dbReference type="Proteomes" id="UP001156601">
    <property type="component" value="Unassembled WGS sequence"/>
</dbReference>
<reference evidence="7" key="2">
    <citation type="submission" date="2023-01" db="EMBL/GenBank/DDBJ databases">
        <title>Draft genome sequence of Agaribacter marinus strain NBRC 110023.</title>
        <authorList>
            <person name="Sun Q."/>
            <person name="Mori K."/>
        </authorList>
    </citation>
    <scope>NUCLEOTIDE SEQUENCE</scope>
    <source>
        <strain evidence="7">NBRC 110023</strain>
    </source>
</reference>
<dbReference type="SUPFAM" id="SSF47757">
    <property type="entry name" value="Chemotaxis receptor methyltransferase CheR, N-terminal domain"/>
    <property type="match status" value="1"/>
</dbReference>